<reference evidence="1 2" key="1">
    <citation type="submission" date="2024-03" db="EMBL/GenBank/DDBJ databases">
        <title>Sulfurimonas sp. HSL3-1.</title>
        <authorList>
            <person name="Wang S."/>
        </authorList>
    </citation>
    <scope>NUCLEOTIDE SEQUENCE [LARGE SCALE GENOMIC DNA]</scope>
    <source>
        <strain evidence="1 2">HSL3-1</strain>
    </source>
</reference>
<protein>
    <recommendedName>
        <fullName evidence="3">CopG family transcriptional regulator</fullName>
    </recommendedName>
</protein>
<accession>A0ABZ3HBZ9</accession>
<evidence type="ECO:0000313" key="1">
    <source>
        <dbReference type="EMBL" id="XAU15220.1"/>
    </source>
</evidence>
<evidence type="ECO:0008006" key="3">
    <source>
        <dbReference type="Google" id="ProtNLM"/>
    </source>
</evidence>
<dbReference type="EMBL" id="CP147920">
    <property type="protein sequence ID" value="XAU15220.1"/>
    <property type="molecule type" value="Genomic_DNA"/>
</dbReference>
<dbReference type="Proteomes" id="UP001447842">
    <property type="component" value="Chromosome"/>
</dbReference>
<evidence type="ECO:0000313" key="2">
    <source>
        <dbReference type="Proteomes" id="UP001447842"/>
    </source>
</evidence>
<keyword evidence="2" id="KW-1185">Reference proteome</keyword>
<name>A0ABZ3HBZ9_9BACT</name>
<organism evidence="1 2">
    <name type="scientific">Sulfurimonas diazotrophicus</name>
    <dbReference type="NCBI Taxonomy" id="3131939"/>
    <lineage>
        <taxon>Bacteria</taxon>
        <taxon>Pseudomonadati</taxon>
        <taxon>Campylobacterota</taxon>
        <taxon>Epsilonproteobacteria</taxon>
        <taxon>Campylobacterales</taxon>
        <taxon>Sulfurimonadaceae</taxon>
        <taxon>Sulfurimonas</taxon>
    </lineage>
</organism>
<proteinExistence type="predicted"/>
<dbReference type="RefSeq" id="WP_345972783.1">
    <property type="nucleotide sequence ID" value="NZ_CP147920.1"/>
</dbReference>
<gene>
    <name evidence="1" type="ORF">WCY31_00620</name>
</gene>
<sequence>MHEEIKFVLDHETVEALQTYSALLKKEPAVIIKEALQGYFEAAEQQLLHKAAQETDPMTDLDYDEFWDGVDL</sequence>